<evidence type="ECO:0000313" key="14">
    <source>
        <dbReference type="EMBL" id="CAH2096242.1"/>
    </source>
</evidence>
<evidence type="ECO:0000256" key="6">
    <source>
        <dbReference type="ARBA" id="ARBA00022989"/>
    </source>
</evidence>
<dbReference type="Gene3D" id="2.60.470.10">
    <property type="entry name" value="Acid-sensing ion channels like domains"/>
    <property type="match status" value="1"/>
</dbReference>
<evidence type="ECO:0000256" key="5">
    <source>
        <dbReference type="ARBA" id="ARBA00022692"/>
    </source>
</evidence>
<evidence type="ECO:0000256" key="7">
    <source>
        <dbReference type="ARBA" id="ARBA00023053"/>
    </source>
</evidence>
<dbReference type="GO" id="GO:0015280">
    <property type="term" value="F:ligand-gated sodium channel activity"/>
    <property type="evidence" value="ECO:0007669"/>
    <property type="project" value="TreeGrafter"/>
</dbReference>
<dbReference type="InterPro" id="IPR001873">
    <property type="entry name" value="ENaC"/>
</dbReference>
<gene>
    <name evidence="14" type="ORF">EEDITHA_LOCUS11608</name>
</gene>
<keyword evidence="15" id="KW-1185">Reference proteome</keyword>
<organism evidence="14 15">
    <name type="scientific">Euphydryas editha</name>
    <name type="common">Edith's checkerspot</name>
    <dbReference type="NCBI Taxonomy" id="104508"/>
    <lineage>
        <taxon>Eukaryota</taxon>
        <taxon>Metazoa</taxon>
        <taxon>Ecdysozoa</taxon>
        <taxon>Arthropoda</taxon>
        <taxon>Hexapoda</taxon>
        <taxon>Insecta</taxon>
        <taxon>Pterygota</taxon>
        <taxon>Neoptera</taxon>
        <taxon>Endopterygota</taxon>
        <taxon>Lepidoptera</taxon>
        <taxon>Glossata</taxon>
        <taxon>Ditrysia</taxon>
        <taxon>Papilionoidea</taxon>
        <taxon>Nymphalidae</taxon>
        <taxon>Nymphalinae</taxon>
        <taxon>Euphydryas</taxon>
    </lineage>
</organism>
<evidence type="ECO:0000256" key="1">
    <source>
        <dbReference type="ARBA" id="ARBA00004141"/>
    </source>
</evidence>
<dbReference type="PANTHER" id="PTHR11690">
    <property type="entry name" value="AMILORIDE-SENSITIVE SODIUM CHANNEL-RELATED"/>
    <property type="match status" value="1"/>
</dbReference>
<evidence type="ECO:0000256" key="11">
    <source>
        <dbReference type="ARBA" id="ARBA00023303"/>
    </source>
</evidence>
<keyword evidence="9 13" id="KW-0472">Membrane</keyword>
<evidence type="ECO:0000256" key="9">
    <source>
        <dbReference type="ARBA" id="ARBA00023136"/>
    </source>
</evidence>
<dbReference type="EMBL" id="CAKOGL010000016">
    <property type="protein sequence ID" value="CAH2096242.1"/>
    <property type="molecule type" value="Genomic_DNA"/>
</dbReference>
<evidence type="ECO:0000256" key="2">
    <source>
        <dbReference type="ARBA" id="ARBA00007193"/>
    </source>
</evidence>
<keyword evidence="5 12" id="KW-0812">Transmembrane</keyword>
<evidence type="ECO:0000313" key="15">
    <source>
        <dbReference type="Proteomes" id="UP001153954"/>
    </source>
</evidence>
<dbReference type="GO" id="GO:0005886">
    <property type="term" value="C:plasma membrane"/>
    <property type="evidence" value="ECO:0007669"/>
    <property type="project" value="TreeGrafter"/>
</dbReference>
<keyword evidence="11 12" id="KW-0407">Ion channel</keyword>
<comment type="similarity">
    <text evidence="2 12">Belongs to the amiloride-sensitive sodium channel (TC 1.A.6) family.</text>
</comment>
<comment type="caution">
    <text evidence="14">The sequence shown here is derived from an EMBL/GenBank/DDBJ whole genome shotgun (WGS) entry which is preliminary data.</text>
</comment>
<evidence type="ECO:0008006" key="16">
    <source>
        <dbReference type="Google" id="ProtNLM"/>
    </source>
</evidence>
<dbReference type="Gene3D" id="1.10.287.770">
    <property type="entry name" value="YojJ-like"/>
    <property type="match status" value="1"/>
</dbReference>
<evidence type="ECO:0000256" key="3">
    <source>
        <dbReference type="ARBA" id="ARBA00022448"/>
    </source>
</evidence>
<keyword evidence="6 13" id="KW-1133">Transmembrane helix</keyword>
<keyword evidence="4 12" id="KW-0894">Sodium channel</keyword>
<keyword evidence="7" id="KW-0915">Sodium</keyword>
<keyword evidence="10 12" id="KW-0739">Sodium transport</keyword>
<evidence type="ECO:0000256" key="13">
    <source>
        <dbReference type="SAM" id="Phobius"/>
    </source>
</evidence>
<comment type="subcellular location">
    <subcellularLocation>
        <location evidence="1">Membrane</location>
        <topology evidence="1">Multi-pass membrane protein</topology>
    </subcellularLocation>
</comment>
<dbReference type="Pfam" id="PF00858">
    <property type="entry name" value="ASC"/>
    <property type="match status" value="1"/>
</dbReference>
<feature type="transmembrane region" description="Helical" evidence="13">
    <location>
        <begin position="36"/>
        <end position="57"/>
    </location>
</feature>
<name>A0AAU9UDS1_EUPED</name>
<dbReference type="PANTHER" id="PTHR11690:SF175">
    <property type="entry name" value="PICKPOCKET 13-RELATED"/>
    <property type="match status" value="1"/>
</dbReference>
<keyword evidence="8 12" id="KW-0406">Ion transport</keyword>
<sequence length="457" mass="52614">MSLVSCKSHIKDYCSQCSFAGVRFIADDTKHWIERWLWVVLVALSWYGSALLIIAAWNAFITNPISFVVETTYTDWDTKLPTVAICELSNDAKIYNVSDTIWTPNHLLDLDDVLKDVAYFRGVAYSLMNVCYMNKKRDPHCPISNYSHYAQLIRSSCPEILKNCFYNDEIFNCCEYFQPIETDVGICYIINSIQTKNPKPYPMISNMKQKSGVLKFQVLLPSMMYTLGEDEIPSVTTLYSSTLKLTLGNKYRRQVTVRNIENDPLVVETSSQQRACRFHDENEDGLYPHYSYSACNVLCRKRAQIELCHCIDHFMLGTTESERCNISGMWCLHSHSKDLTTLKPRWAKRPGLSCDCLPSCDETEITIIKDVITTLKPKRYITYVEMVLAYLPTERFKRNVVRSRLDLVVSLGGTAGLFVGASLLSFVELIFFFTVRFISNILMKKRKHTKNSMIIRK</sequence>
<protein>
    <recommendedName>
        <fullName evidence="16">Sodium channel protein Nach</fullName>
    </recommendedName>
</protein>
<dbReference type="Proteomes" id="UP001153954">
    <property type="component" value="Unassembled WGS sequence"/>
</dbReference>
<feature type="transmembrane region" description="Helical" evidence="13">
    <location>
        <begin position="407"/>
        <end position="438"/>
    </location>
</feature>
<evidence type="ECO:0000256" key="4">
    <source>
        <dbReference type="ARBA" id="ARBA00022461"/>
    </source>
</evidence>
<evidence type="ECO:0000256" key="12">
    <source>
        <dbReference type="RuleBase" id="RU000679"/>
    </source>
</evidence>
<evidence type="ECO:0000256" key="10">
    <source>
        <dbReference type="ARBA" id="ARBA00023201"/>
    </source>
</evidence>
<proteinExistence type="inferred from homology"/>
<keyword evidence="3 12" id="KW-0813">Transport</keyword>
<reference evidence="14" key="1">
    <citation type="submission" date="2022-03" db="EMBL/GenBank/DDBJ databases">
        <authorList>
            <person name="Tunstrom K."/>
        </authorList>
    </citation>
    <scope>NUCLEOTIDE SEQUENCE</scope>
</reference>
<dbReference type="AlphaFoldDB" id="A0AAU9UDS1"/>
<accession>A0AAU9UDS1</accession>
<evidence type="ECO:0000256" key="8">
    <source>
        <dbReference type="ARBA" id="ARBA00023065"/>
    </source>
</evidence>